<dbReference type="RefSeq" id="WP_048474505.1">
    <property type="nucleotide sequence ID" value="NZ_JBIRUD010000016.1"/>
</dbReference>
<dbReference type="PANTHER" id="PTHR33164:SF43">
    <property type="entry name" value="HTH-TYPE TRANSCRIPTIONAL REPRESSOR YETL"/>
    <property type="match status" value="1"/>
</dbReference>
<keyword evidence="3" id="KW-1185">Reference proteome</keyword>
<dbReference type="SMART" id="SM00347">
    <property type="entry name" value="HTH_MARR"/>
    <property type="match status" value="1"/>
</dbReference>
<dbReference type="InterPro" id="IPR036388">
    <property type="entry name" value="WH-like_DNA-bd_sf"/>
</dbReference>
<evidence type="ECO:0000313" key="3">
    <source>
        <dbReference type="Proteomes" id="UP000035932"/>
    </source>
</evidence>
<evidence type="ECO:0000313" key="2">
    <source>
        <dbReference type="EMBL" id="KMO99588.1"/>
    </source>
</evidence>
<reference evidence="2 3" key="1">
    <citation type="submission" date="2015-06" db="EMBL/GenBank/DDBJ databases">
        <title>Recapitulation of the evolution of biosynthetic gene clusters reveals hidden chemical diversity on bacterial genomes.</title>
        <authorList>
            <person name="Cruz-Morales P."/>
            <person name="Martinez-Guerrero C."/>
            <person name="Morales-Escalante M.A."/>
            <person name="Yanez-Guerra L.A."/>
            <person name="Kopp J.F."/>
            <person name="Feldmann J."/>
            <person name="Ramos-Aboites H.E."/>
            <person name="Barona-Gomez F."/>
        </authorList>
    </citation>
    <scope>NUCLEOTIDE SEQUENCE [LARGE SCALE GENOMIC DNA]</scope>
    <source>
        <strain evidence="2 3">ATCC 31245</strain>
    </source>
</reference>
<comment type="caution">
    <text evidence="2">The sequence shown here is derived from an EMBL/GenBank/DDBJ whole genome shotgun (WGS) entry which is preliminary data.</text>
</comment>
<dbReference type="PROSITE" id="PS50995">
    <property type="entry name" value="HTH_MARR_2"/>
    <property type="match status" value="1"/>
</dbReference>
<organism evidence="2 3">
    <name type="scientific">Streptomyces roseus</name>
    <dbReference type="NCBI Taxonomy" id="66430"/>
    <lineage>
        <taxon>Bacteria</taxon>
        <taxon>Bacillati</taxon>
        <taxon>Actinomycetota</taxon>
        <taxon>Actinomycetes</taxon>
        <taxon>Kitasatosporales</taxon>
        <taxon>Streptomycetaceae</taxon>
        <taxon>Streptomyces</taxon>
    </lineage>
</organism>
<dbReference type="GO" id="GO:0006950">
    <property type="term" value="P:response to stress"/>
    <property type="evidence" value="ECO:0007669"/>
    <property type="project" value="TreeGrafter"/>
</dbReference>
<dbReference type="GO" id="GO:0003700">
    <property type="term" value="F:DNA-binding transcription factor activity"/>
    <property type="evidence" value="ECO:0007669"/>
    <property type="project" value="InterPro"/>
</dbReference>
<protein>
    <submittedName>
        <fullName evidence="2">Transcriptional regulator</fullName>
    </submittedName>
</protein>
<name>A0A0J6XXW1_9ACTN</name>
<dbReference type="PRINTS" id="PR00598">
    <property type="entry name" value="HTHMARR"/>
</dbReference>
<evidence type="ECO:0000259" key="1">
    <source>
        <dbReference type="PROSITE" id="PS50995"/>
    </source>
</evidence>
<dbReference type="AlphaFoldDB" id="A0A0J6XXW1"/>
<dbReference type="PANTHER" id="PTHR33164">
    <property type="entry name" value="TRANSCRIPTIONAL REGULATOR, MARR FAMILY"/>
    <property type="match status" value="1"/>
</dbReference>
<dbReference type="SUPFAM" id="SSF46785">
    <property type="entry name" value="Winged helix' DNA-binding domain"/>
    <property type="match status" value="1"/>
</dbReference>
<gene>
    <name evidence="2" type="ORF">ACS04_00925</name>
</gene>
<dbReference type="InterPro" id="IPR039422">
    <property type="entry name" value="MarR/SlyA-like"/>
</dbReference>
<accession>A0A0J6XXW1</accession>
<dbReference type="Gene3D" id="1.10.10.10">
    <property type="entry name" value="Winged helix-like DNA-binding domain superfamily/Winged helix DNA-binding domain"/>
    <property type="match status" value="1"/>
</dbReference>
<proteinExistence type="predicted"/>
<dbReference type="Pfam" id="PF12802">
    <property type="entry name" value="MarR_2"/>
    <property type="match status" value="1"/>
</dbReference>
<sequence length="143" mass="15353">MHYSERLLIHIKQAERITQAAKEAAVREAGITAAQQAALAVLSENPGINAAELARKLSVTPQTMNSLLGRLEARGLVARTPHPIHGTLIEIRLTERGEEVFAQADALVAKLDARLAEGLTPDEVAAVRDLLARIVRNAGTPGR</sequence>
<feature type="domain" description="HTH marR-type" evidence="1">
    <location>
        <begin position="4"/>
        <end position="136"/>
    </location>
</feature>
<dbReference type="Proteomes" id="UP000035932">
    <property type="component" value="Unassembled WGS sequence"/>
</dbReference>
<dbReference type="OrthoDB" id="3177763at2"/>
<dbReference type="STRING" id="66430.ACS04_00925"/>
<dbReference type="PATRIC" id="fig|66430.4.peg.5478"/>
<dbReference type="EMBL" id="LFML01000006">
    <property type="protein sequence ID" value="KMO99588.1"/>
    <property type="molecule type" value="Genomic_DNA"/>
</dbReference>
<dbReference type="InterPro" id="IPR000835">
    <property type="entry name" value="HTH_MarR-typ"/>
</dbReference>
<dbReference type="InterPro" id="IPR036390">
    <property type="entry name" value="WH_DNA-bd_sf"/>
</dbReference>